<accession>A0ABY7NH86</accession>
<sequence>MSDRSRDFTVLAVSSGGGHWEELLLLRPAFSGFNLVFATTNAELAERDHIDRFLFLPDANRDEIWRSVLCFFASIRLIMRLRPNVVITTGALPGLFCLIAARLTRAHTVWIDSIANSDKPSLSGRVARPFAHEWFTQWAHLATRSRRYDGALL</sequence>
<comment type="subcellular location">
    <subcellularLocation>
        <location evidence="1">Endoplasmic reticulum membrane</location>
        <topology evidence="1">Single-pass membrane protein</topology>
    </subcellularLocation>
</comment>
<evidence type="ECO:0000313" key="6">
    <source>
        <dbReference type="EMBL" id="WBO20854.1"/>
    </source>
</evidence>
<keyword evidence="7" id="KW-1185">Reference proteome</keyword>
<dbReference type="EMBL" id="CP115174">
    <property type="protein sequence ID" value="WBO20854.1"/>
    <property type="molecule type" value="Genomic_DNA"/>
</dbReference>
<dbReference type="Gene3D" id="3.40.50.2000">
    <property type="entry name" value="Glycogen Phosphorylase B"/>
    <property type="match status" value="1"/>
</dbReference>
<evidence type="ECO:0000256" key="4">
    <source>
        <dbReference type="ARBA" id="ARBA00022989"/>
    </source>
</evidence>
<keyword evidence="4" id="KW-1133">Transmembrane helix</keyword>
<evidence type="ECO:0000313" key="7">
    <source>
        <dbReference type="Proteomes" id="UP001210865"/>
    </source>
</evidence>
<keyword evidence="5" id="KW-0472">Membrane</keyword>
<evidence type="ECO:0000256" key="5">
    <source>
        <dbReference type="ARBA" id="ARBA00023136"/>
    </source>
</evidence>
<gene>
    <name evidence="6" type="ORF">PBT88_11585</name>
</gene>
<dbReference type="InterPro" id="IPR013969">
    <property type="entry name" value="Oligosacch_biosynth_Alg14"/>
</dbReference>
<organism evidence="6 7">
    <name type="scientific">Sphingomonas abietis</name>
    <dbReference type="NCBI Taxonomy" id="3012344"/>
    <lineage>
        <taxon>Bacteria</taxon>
        <taxon>Pseudomonadati</taxon>
        <taxon>Pseudomonadota</taxon>
        <taxon>Alphaproteobacteria</taxon>
        <taxon>Sphingomonadales</taxon>
        <taxon>Sphingomonadaceae</taxon>
        <taxon>Sphingomonas</taxon>
    </lineage>
</organism>
<dbReference type="PANTHER" id="PTHR12154">
    <property type="entry name" value="GLYCOSYL TRANSFERASE-RELATED"/>
    <property type="match status" value="1"/>
</dbReference>
<keyword evidence="2" id="KW-0812">Transmembrane</keyword>
<keyword evidence="3" id="KW-0256">Endoplasmic reticulum</keyword>
<name>A0ABY7NH86_9SPHN</name>
<dbReference type="Proteomes" id="UP001210865">
    <property type="component" value="Chromosome"/>
</dbReference>
<dbReference type="SUPFAM" id="SSF53756">
    <property type="entry name" value="UDP-Glycosyltransferase/glycogen phosphorylase"/>
    <property type="match status" value="1"/>
</dbReference>
<dbReference type="Pfam" id="PF08660">
    <property type="entry name" value="Alg14"/>
    <property type="match status" value="1"/>
</dbReference>
<evidence type="ECO:0000256" key="3">
    <source>
        <dbReference type="ARBA" id="ARBA00022824"/>
    </source>
</evidence>
<dbReference type="PANTHER" id="PTHR12154:SF4">
    <property type="entry name" value="UDP-N-ACETYLGLUCOSAMINE TRANSFERASE SUBUNIT ALG14 HOMOLOG"/>
    <property type="match status" value="1"/>
</dbReference>
<evidence type="ECO:0000256" key="1">
    <source>
        <dbReference type="ARBA" id="ARBA00004389"/>
    </source>
</evidence>
<dbReference type="RefSeq" id="WP_270075504.1">
    <property type="nucleotide sequence ID" value="NZ_CP115174.1"/>
</dbReference>
<protein>
    <submittedName>
        <fullName evidence="6">Glucuronosyltransferase</fullName>
    </submittedName>
</protein>
<evidence type="ECO:0000256" key="2">
    <source>
        <dbReference type="ARBA" id="ARBA00022692"/>
    </source>
</evidence>
<reference evidence="6 7" key="1">
    <citation type="submission" date="2022-12" db="EMBL/GenBank/DDBJ databases">
        <title>Sphingomonas abieness sp. nov., an endophytic bacterium isolated from Abies koreana.</title>
        <authorList>
            <person name="Jiang L."/>
            <person name="Lee J."/>
        </authorList>
    </citation>
    <scope>NUCLEOTIDE SEQUENCE [LARGE SCALE GENOMIC DNA]</scope>
    <source>
        <strain evidence="7">PAMB 00755</strain>
    </source>
</reference>
<proteinExistence type="predicted"/>